<dbReference type="Proteomes" id="UP000050164">
    <property type="component" value="Unassembled WGS sequence"/>
</dbReference>
<dbReference type="EMBL" id="CFOH01001039">
    <property type="protein sequence ID" value="CFE77312.1"/>
    <property type="molecule type" value="Genomic_DNA"/>
</dbReference>
<reference evidence="4" key="1">
    <citation type="submission" date="2015-03" db="EMBL/GenBank/DDBJ databases">
        <authorList>
            <person name="Murphy D."/>
        </authorList>
    </citation>
    <scope>NUCLEOTIDE SEQUENCE [LARGE SCALE GENOMIC DNA]</scope>
    <source>
        <strain evidence="4">K00500041</strain>
    </source>
</reference>
<dbReference type="Proteomes" id="UP000045842">
    <property type="component" value="Unassembled WGS sequence"/>
</dbReference>
<reference evidence="7 8" key="2">
    <citation type="submission" date="2015-03" db="EMBL/GenBank/DDBJ databases">
        <authorList>
            <consortium name="Pathogen Informatics"/>
        </authorList>
    </citation>
    <scope>NUCLEOTIDE SEQUENCE [LARGE SCALE GENOMIC DNA]</scope>
    <source>
        <strain evidence="3 11">Bir 185</strain>
        <strain evidence="6 9">G09801536</strain>
        <strain evidence="2 10">H09601792</strain>
        <strain evidence="7">K00500041</strain>
        <strain evidence="5 8">M09401471</strain>
    </source>
</reference>
<feature type="compositionally biased region" description="Basic and acidic residues" evidence="1">
    <location>
        <begin position="56"/>
        <end position="71"/>
    </location>
</feature>
<evidence type="ECO:0000313" key="7">
    <source>
        <dbReference type="Proteomes" id="UP000038802"/>
    </source>
</evidence>
<sequence>MNRSLVRGQQELVPPRRNFGDEYLPYQPARQRRRYQVGAFGEKTSRPAPAYVTMQFDRRGHPGRAFGEHRRSPASGRNPDQAASPEGALTSSGSAARATSTSAVNAAGSLIAMSARFFRSTSTPAAFSPWISRL</sequence>
<dbReference type="EMBL" id="CSAE01000082">
    <property type="protein sequence ID" value="COV30176.1"/>
    <property type="molecule type" value="Genomic_DNA"/>
</dbReference>
<evidence type="ECO:0000313" key="11">
    <source>
        <dbReference type="Proteomes" id="UP000050164"/>
    </source>
</evidence>
<name>A0A0E9AMF7_MYCTX</name>
<feature type="region of interest" description="Disordered" evidence="1">
    <location>
        <begin position="1"/>
        <end position="101"/>
    </location>
</feature>
<dbReference type="Proteomes" id="UP000038802">
    <property type="component" value="Unassembled WGS sequence"/>
</dbReference>
<gene>
    <name evidence="6" type="ORF">ERS007679_04339</name>
    <name evidence="2" type="ORF">ERS007688_04032</name>
    <name evidence="4" type="ORF">ERS007703_01076</name>
    <name evidence="5" type="ORF">ERS007720_00250</name>
    <name evidence="3" type="ORF">ERS027659_00622</name>
</gene>
<accession>A0A0E9AMF7</accession>
<evidence type="ECO:0000313" key="5">
    <source>
        <dbReference type="EMBL" id="COV45121.1"/>
    </source>
</evidence>
<protein>
    <submittedName>
        <fullName evidence="4">Uncharacterized protein</fullName>
    </submittedName>
</protein>
<evidence type="ECO:0000313" key="8">
    <source>
        <dbReference type="Proteomes" id="UP000044938"/>
    </source>
</evidence>
<evidence type="ECO:0000313" key="9">
    <source>
        <dbReference type="Proteomes" id="UP000045842"/>
    </source>
</evidence>
<dbReference type="AlphaFoldDB" id="A0A0E9AMF7"/>
<dbReference type="EMBL" id="CNFT01000088">
    <property type="protein sequence ID" value="CKR05273.1"/>
    <property type="molecule type" value="Genomic_DNA"/>
</dbReference>
<dbReference type="Proteomes" id="UP000044938">
    <property type="component" value="Unassembled WGS sequence"/>
</dbReference>
<feature type="compositionally biased region" description="Low complexity" evidence="1">
    <location>
        <begin position="88"/>
        <end position="101"/>
    </location>
</feature>
<dbReference type="Proteomes" id="UP000046947">
    <property type="component" value="Unassembled WGS sequence"/>
</dbReference>
<dbReference type="EMBL" id="CSAD01001060">
    <property type="protein sequence ID" value="COW81081.1"/>
    <property type="molecule type" value="Genomic_DNA"/>
</dbReference>
<evidence type="ECO:0000313" key="3">
    <source>
        <dbReference type="EMBL" id="CKR05273.1"/>
    </source>
</evidence>
<proteinExistence type="predicted"/>
<dbReference type="EMBL" id="CSAJ01000016">
    <property type="protein sequence ID" value="COV45121.1"/>
    <property type="molecule type" value="Genomic_DNA"/>
</dbReference>
<evidence type="ECO:0000256" key="1">
    <source>
        <dbReference type="SAM" id="MobiDB-lite"/>
    </source>
</evidence>
<evidence type="ECO:0000313" key="4">
    <source>
        <dbReference type="EMBL" id="COV30176.1"/>
    </source>
</evidence>
<evidence type="ECO:0000313" key="6">
    <source>
        <dbReference type="EMBL" id="COW81081.1"/>
    </source>
</evidence>
<evidence type="ECO:0000313" key="10">
    <source>
        <dbReference type="Proteomes" id="UP000046947"/>
    </source>
</evidence>
<evidence type="ECO:0000313" key="2">
    <source>
        <dbReference type="EMBL" id="CFE77312.1"/>
    </source>
</evidence>
<organism evidence="4 7">
    <name type="scientific">Mycobacterium tuberculosis</name>
    <dbReference type="NCBI Taxonomy" id="1773"/>
    <lineage>
        <taxon>Bacteria</taxon>
        <taxon>Bacillati</taxon>
        <taxon>Actinomycetota</taxon>
        <taxon>Actinomycetes</taxon>
        <taxon>Mycobacteriales</taxon>
        <taxon>Mycobacteriaceae</taxon>
        <taxon>Mycobacterium</taxon>
        <taxon>Mycobacterium tuberculosis complex</taxon>
    </lineage>
</organism>